<keyword evidence="15" id="KW-1133">Transmembrane helix</keyword>
<evidence type="ECO:0000256" key="15">
    <source>
        <dbReference type="ARBA" id="ARBA00022989"/>
    </source>
</evidence>
<dbReference type="GO" id="GO:0008254">
    <property type="term" value="F:3'-nucleotidase activity"/>
    <property type="evidence" value="ECO:0007669"/>
    <property type="project" value="TreeGrafter"/>
</dbReference>
<dbReference type="FunFam" id="3.10.110.10:FF:000022">
    <property type="entry name" value="Ubiquitin-conjugating enzyme E2 W"/>
    <property type="match status" value="1"/>
</dbReference>
<dbReference type="PROSITE" id="PS50127">
    <property type="entry name" value="UBC_2"/>
    <property type="match status" value="1"/>
</dbReference>
<evidence type="ECO:0000256" key="20">
    <source>
        <dbReference type="ARBA" id="ARBA00042168"/>
    </source>
</evidence>
<keyword evidence="25" id="KW-1185">Reference proteome</keyword>
<organism evidence="24 25">
    <name type="scientific">Eufriesea mexicana</name>
    <dbReference type="NCBI Taxonomy" id="516756"/>
    <lineage>
        <taxon>Eukaryota</taxon>
        <taxon>Metazoa</taxon>
        <taxon>Ecdysozoa</taxon>
        <taxon>Arthropoda</taxon>
        <taxon>Hexapoda</taxon>
        <taxon>Insecta</taxon>
        <taxon>Pterygota</taxon>
        <taxon>Neoptera</taxon>
        <taxon>Endopterygota</taxon>
        <taxon>Hymenoptera</taxon>
        <taxon>Apocrita</taxon>
        <taxon>Aculeata</taxon>
        <taxon>Apoidea</taxon>
        <taxon>Anthophila</taxon>
        <taxon>Apidae</taxon>
        <taxon>Eufriesea</taxon>
    </lineage>
</organism>
<dbReference type="Pfam" id="PF00179">
    <property type="entry name" value="UQ_con"/>
    <property type="match status" value="1"/>
</dbReference>
<dbReference type="InterPro" id="IPR000608">
    <property type="entry name" value="UBC"/>
</dbReference>
<evidence type="ECO:0000256" key="14">
    <source>
        <dbReference type="ARBA" id="ARBA00022842"/>
    </source>
</evidence>
<dbReference type="Gene3D" id="3.40.190.80">
    <property type="match status" value="1"/>
</dbReference>
<evidence type="ECO:0000256" key="9">
    <source>
        <dbReference type="ARBA" id="ARBA00022679"/>
    </source>
</evidence>
<feature type="binding site" evidence="22">
    <location>
        <position position="236"/>
    </location>
    <ligand>
        <name>Mg(2+)</name>
        <dbReference type="ChEBI" id="CHEBI:18420"/>
        <label>1</label>
        <note>catalytic</note>
    </ligand>
</feature>
<evidence type="ECO:0000256" key="11">
    <source>
        <dbReference type="ARBA" id="ARBA00022723"/>
    </source>
</evidence>
<comment type="catalytic activity">
    <reaction evidence="1">
        <text>S-ubiquitinyl-[E1 ubiquitin-activating enzyme]-L-cysteine + [E2 ubiquitin-conjugating enzyme]-L-cysteine = [E1 ubiquitin-activating enzyme]-L-cysteine + S-ubiquitinyl-[E2 ubiquitin-conjugating enzyme]-L-cysteine.</text>
        <dbReference type="EC" id="2.3.2.23"/>
    </reaction>
</comment>
<comment type="pathway">
    <text evidence="5">Polyol metabolism; myo-inositol biosynthesis; myo-inositol from D-glucose 6-phosphate: step 2/2.</text>
</comment>
<evidence type="ECO:0000256" key="12">
    <source>
        <dbReference type="ARBA" id="ARBA00022786"/>
    </source>
</evidence>
<dbReference type="AlphaFoldDB" id="A0A310SM18"/>
<dbReference type="SMART" id="SM00212">
    <property type="entry name" value="UBCc"/>
    <property type="match status" value="1"/>
</dbReference>
<gene>
    <name evidence="24" type="ORF">WN48_07724</name>
</gene>
<name>A0A310SM18_9HYME</name>
<dbReference type="InterPro" id="IPR050725">
    <property type="entry name" value="CysQ/Inositol_MonoPase"/>
</dbReference>
<dbReference type="GO" id="GO:0052834">
    <property type="term" value="F:inositol monophosphate phosphatase activity"/>
    <property type="evidence" value="ECO:0007669"/>
    <property type="project" value="UniProtKB-EC"/>
</dbReference>
<evidence type="ECO:0000256" key="3">
    <source>
        <dbReference type="ARBA" id="ARBA00001946"/>
    </source>
</evidence>
<evidence type="ECO:0000313" key="24">
    <source>
        <dbReference type="EMBL" id="OAD62071.1"/>
    </source>
</evidence>
<dbReference type="InterPro" id="IPR020550">
    <property type="entry name" value="Inositol_monophosphatase_CS"/>
</dbReference>
<evidence type="ECO:0000256" key="6">
    <source>
        <dbReference type="ARBA" id="ARBA00009759"/>
    </source>
</evidence>
<evidence type="ECO:0000256" key="19">
    <source>
        <dbReference type="ARBA" id="ARBA00042119"/>
    </source>
</evidence>
<comment type="catalytic activity">
    <reaction evidence="2">
        <text>a myo-inositol phosphate + H2O = myo-inositol + phosphate</text>
        <dbReference type="Rhea" id="RHEA:24056"/>
        <dbReference type="ChEBI" id="CHEBI:15377"/>
        <dbReference type="ChEBI" id="CHEBI:17268"/>
        <dbReference type="ChEBI" id="CHEBI:43474"/>
        <dbReference type="ChEBI" id="CHEBI:84139"/>
        <dbReference type="EC" id="3.1.3.25"/>
    </reaction>
</comment>
<comment type="catalytic activity">
    <reaction evidence="17">
        <text>S-ubiquitinyl-[E1 ubiquitin-activating enzyme]-L-cysteine + [acceptor protein]-N-terminal-amino acid = [E1 ubiquitin-activating enzyme]-L-cysteine + N-terminal-ubiquitinyl-[acceptor protein].</text>
        <dbReference type="EC" id="2.3.2.25"/>
    </reaction>
</comment>
<dbReference type="FunFam" id="3.30.540.10:FF:000012">
    <property type="entry name" value="Blast:Putative inositol monophosphatase 3"/>
    <property type="match status" value="1"/>
</dbReference>
<dbReference type="PROSITE" id="PS00630">
    <property type="entry name" value="IMP_2"/>
    <property type="match status" value="1"/>
</dbReference>
<dbReference type="GO" id="GO:0012505">
    <property type="term" value="C:endomembrane system"/>
    <property type="evidence" value="ECO:0007669"/>
    <property type="project" value="TreeGrafter"/>
</dbReference>
<dbReference type="EMBL" id="KQ759893">
    <property type="protein sequence ID" value="OAD62071.1"/>
    <property type="molecule type" value="Genomic_DNA"/>
</dbReference>
<evidence type="ECO:0000256" key="7">
    <source>
        <dbReference type="ARBA" id="ARBA00012486"/>
    </source>
</evidence>
<dbReference type="InterPro" id="IPR000760">
    <property type="entry name" value="Inositol_monophosphatase-like"/>
</dbReference>
<dbReference type="EC" id="3.1.3.25" evidence="8"/>
<evidence type="ECO:0000256" key="17">
    <source>
        <dbReference type="ARBA" id="ARBA00035805"/>
    </source>
</evidence>
<feature type="binding site" evidence="22">
    <location>
        <position position="279"/>
    </location>
    <ligand>
        <name>Mg(2+)</name>
        <dbReference type="ChEBI" id="CHEBI:18420"/>
        <label>1</label>
        <note>catalytic</note>
    </ligand>
</feature>
<dbReference type="Gene3D" id="3.30.540.10">
    <property type="entry name" value="Fructose-1,6-Bisphosphatase, subunit A, domain 1"/>
    <property type="match status" value="1"/>
</dbReference>
<keyword evidence="11 22" id="KW-0479">Metal-binding</keyword>
<evidence type="ECO:0000259" key="23">
    <source>
        <dbReference type="PROSITE" id="PS50127"/>
    </source>
</evidence>
<dbReference type="GO" id="GO:0016567">
    <property type="term" value="P:protein ubiquitination"/>
    <property type="evidence" value="ECO:0007669"/>
    <property type="project" value="UniProtKB-ARBA"/>
</dbReference>
<evidence type="ECO:0000256" key="4">
    <source>
        <dbReference type="ARBA" id="ARBA00004167"/>
    </source>
</evidence>
<sequence length="454" mass="50806">MYVAMSNKTTMAAMSPSKRRLQKELTSLIREPPQGIHVDEDRTSQNLTQWIIHMEGAKGTLYEGEQFQLQFRFSSKYPFDSPEVTFIGGNIPVHPHIYSNGHICLSILSDDWSPALSVQSICLSIVSMLSSCKEKKRPPDNLFYVKTCNKNPKKTIWWYHDKNISLKLLLAAAIKAAEIGGSEIISVHNQVKFEIRSKGKTKEGVNDPVTEADYRSHCAMYHSLLEAFPSITVISEETSKDCDKVTLSNIRNNIDNLNDYDIKDEIINTNDITVWIDPLDATKEFTENLLQYVTTMVCVAVKGEPIIGVIYKPFETKQNSSLFWTWANHAVSRNLQVLHKVENERSPTLIVSQSHAGQIHNVTKIAFGKDVKIISAAGAEVVSGNVTAYVHMTAIKKWDICAGTAILTALGGTLTQLFDQQLISFGPTDSKVLTWGLLATMSNHAYYLDKFSDI</sequence>
<dbReference type="PANTHER" id="PTHR43028:SF4">
    <property type="entry name" value="INOSITOL MONOPHOSPHATASE 3"/>
    <property type="match status" value="1"/>
</dbReference>
<evidence type="ECO:0000256" key="1">
    <source>
        <dbReference type="ARBA" id="ARBA00000485"/>
    </source>
</evidence>
<dbReference type="EC" id="2.3.2.25" evidence="18"/>
<evidence type="ECO:0000256" key="21">
    <source>
        <dbReference type="ARBA" id="ARBA00042949"/>
    </source>
</evidence>
<dbReference type="GO" id="GO:0005737">
    <property type="term" value="C:cytoplasm"/>
    <property type="evidence" value="ECO:0007669"/>
    <property type="project" value="UniProtKB-ARBA"/>
</dbReference>
<accession>A0A310SM18</accession>
<dbReference type="InterPro" id="IPR016135">
    <property type="entry name" value="UBQ-conjugating_enzyme/RWD"/>
</dbReference>
<dbReference type="GO" id="GO:0016020">
    <property type="term" value="C:membrane"/>
    <property type="evidence" value="ECO:0007669"/>
    <property type="project" value="UniProtKB-SubCell"/>
</dbReference>
<dbReference type="OrthoDB" id="406833at2759"/>
<dbReference type="SUPFAM" id="SSF56655">
    <property type="entry name" value="Carbohydrate phosphatase"/>
    <property type="match status" value="1"/>
</dbReference>
<feature type="binding site" evidence="22">
    <location>
        <position position="277"/>
    </location>
    <ligand>
        <name>Mg(2+)</name>
        <dbReference type="ChEBI" id="CHEBI:18420"/>
        <label>1</label>
        <note>catalytic</note>
    </ligand>
</feature>
<dbReference type="Proteomes" id="UP000250275">
    <property type="component" value="Unassembled WGS sequence"/>
</dbReference>
<evidence type="ECO:0000256" key="2">
    <source>
        <dbReference type="ARBA" id="ARBA00001033"/>
    </source>
</evidence>
<reference evidence="24 25" key="1">
    <citation type="submission" date="2015-07" db="EMBL/GenBank/DDBJ databases">
        <title>The genome of Eufriesea mexicana.</title>
        <authorList>
            <person name="Pan H."/>
            <person name="Kapheim K."/>
        </authorList>
    </citation>
    <scope>NUCLEOTIDE SEQUENCE [LARGE SCALE GENOMIC DNA]</scope>
    <source>
        <strain evidence="24">0111107269</strain>
        <tissue evidence="24">Whole body</tissue>
    </source>
</reference>
<keyword evidence="12" id="KW-0833">Ubl conjugation pathway</keyword>
<evidence type="ECO:0000256" key="8">
    <source>
        <dbReference type="ARBA" id="ARBA00013106"/>
    </source>
</evidence>
<feature type="domain" description="UBC core" evidence="23">
    <location>
        <begin position="16"/>
        <end position="168"/>
    </location>
</feature>
<dbReference type="PANTHER" id="PTHR43028">
    <property type="entry name" value="3'(2'),5'-BISPHOSPHATE NUCLEOTIDASE 1"/>
    <property type="match status" value="1"/>
</dbReference>
<keyword evidence="9" id="KW-0808">Transferase</keyword>
<dbReference type="EC" id="2.3.2.23" evidence="7"/>
<evidence type="ECO:0000313" key="25">
    <source>
        <dbReference type="Proteomes" id="UP000250275"/>
    </source>
</evidence>
<dbReference type="GO" id="GO:0046872">
    <property type="term" value="F:metal ion binding"/>
    <property type="evidence" value="ECO:0007669"/>
    <property type="project" value="UniProtKB-KW"/>
</dbReference>
<feature type="binding site" evidence="22">
    <location>
        <position position="399"/>
    </location>
    <ligand>
        <name>Mg(2+)</name>
        <dbReference type="ChEBI" id="CHEBI:18420"/>
        <label>1</label>
        <note>catalytic</note>
    </ligand>
</feature>
<feature type="binding site" evidence="22">
    <location>
        <position position="280"/>
    </location>
    <ligand>
        <name>Mg(2+)</name>
        <dbReference type="ChEBI" id="CHEBI:18420"/>
        <label>1</label>
        <note>catalytic</note>
    </ligand>
</feature>
<evidence type="ECO:0000256" key="10">
    <source>
        <dbReference type="ARBA" id="ARBA00022692"/>
    </source>
</evidence>
<dbReference type="GO" id="GO:0046854">
    <property type="term" value="P:phosphatidylinositol phosphate biosynthetic process"/>
    <property type="evidence" value="ECO:0007669"/>
    <property type="project" value="InterPro"/>
</dbReference>
<evidence type="ECO:0000256" key="22">
    <source>
        <dbReference type="PIRSR" id="PIRSR600760-2"/>
    </source>
</evidence>
<evidence type="ECO:0000256" key="16">
    <source>
        <dbReference type="ARBA" id="ARBA00023136"/>
    </source>
</evidence>
<evidence type="ECO:0000256" key="18">
    <source>
        <dbReference type="ARBA" id="ARBA00039075"/>
    </source>
</evidence>
<comment type="similarity">
    <text evidence="6">Belongs to the inositol monophosphatase superfamily.</text>
</comment>
<dbReference type="GO" id="GO:0061631">
    <property type="term" value="F:ubiquitin conjugating enzyme activity"/>
    <property type="evidence" value="ECO:0007669"/>
    <property type="project" value="UniProtKB-EC"/>
</dbReference>
<dbReference type="Gene3D" id="3.10.110.10">
    <property type="entry name" value="Ubiquitin Conjugating Enzyme"/>
    <property type="match status" value="1"/>
</dbReference>
<dbReference type="CDD" id="cd23808">
    <property type="entry name" value="UBCc_UBE2W"/>
    <property type="match status" value="1"/>
</dbReference>
<dbReference type="Pfam" id="PF00459">
    <property type="entry name" value="Inositol_P"/>
    <property type="match status" value="1"/>
</dbReference>
<comment type="cofactor">
    <cofactor evidence="3 22">
        <name>Mg(2+)</name>
        <dbReference type="ChEBI" id="CHEBI:18420"/>
    </cofactor>
</comment>
<comment type="subcellular location">
    <subcellularLocation>
        <location evidence="4">Membrane</location>
        <topology evidence="4">Single-pass membrane protein</topology>
    </subcellularLocation>
</comment>
<keyword evidence="13" id="KW-0378">Hydrolase</keyword>
<evidence type="ECO:0000256" key="5">
    <source>
        <dbReference type="ARBA" id="ARBA00005152"/>
    </source>
</evidence>
<proteinExistence type="inferred from homology"/>
<keyword evidence="10" id="KW-0812">Transmembrane</keyword>
<evidence type="ECO:0000256" key="13">
    <source>
        <dbReference type="ARBA" id="ARBA00022801"/>
    </source>
</evidence>
<keyword evidence="16" id="KW-0472">Membrane</keyword>
<keyword evidence="14 22" id="KW-0460">Magnesium</keyword>
<protein>
    <recommendedName>
        <fullName evidence="21">Inositol-1(or 4)-monophosphatase 3</fullName>
        <ecNumber evidence="7">2.3.2.23</ecNumber>
        <ecNumber evidence="18">2.3.2.25</ecNumber>
        <ecNumber evidence="8">3.1.3.25</ecNumber>
    </recommendedName>
    <alternativeName>
        <fullName evidence="19">Myo-inositol monophosphatase A3</fullName>
    </alternativeName>
    <alternativeName>
        <fullName evidence="20">N-terminal E2 ubiquitin-conjugating enzyme</fullName>
    </alternativeName>
</protein>
<dbReference type="SUPFAM" id="SSF54495">
    <property type="entry name" value="UBC-like"/>
    <property type="match status" value="1"/>
</dbReference>